<name>A0A0D3I3S9_EMIH1</name>
<dbReference type="GO" id="GO:0090482">
    <property type="term" value="F:vitamin transmembrane transporter activity"/>
    <property type="evidence" value="ECO:0007669"/>
    <property type="project" value="InterPro"/>
</dbReference>
<dbReference type="InterPro" id="IPR002666">
    <property type="entry name" value="Folate_carrier"/>
</dbReference>
<dbReference type="PANTHER" id="PTHR10686">
    <property type="entry name" value="FOLATE TRANSPORTER"/>
    <property type="match status" value="1"/>
</dbReference>
<dbReference type="PANTHER" id="PTHR10686:SF18">
    <property type="entry name" value="IP11787P-RELATED"/>
    <property type="match status" value="1"/>
</dbReference>
<dbReference type="Proteomes" id="UP000013827">
    <property type="component" value="Unassembled WGS sequence"/>
</dbReference>
<keyword evidence="2" id="KW-1133">Transmembrane helix</keyword>
<dbReference type="InterPro" id="IPR036259">
    <property type="entry name" value="MFS_trans_sf"/>
</dbReference>
<organism evidence="3 4">
    <name type="scientific">Emiliania huxleyi (strain CCMP1516)</name>
    <dbReference type="NCBI Taxonomy" id="280463"/>
    <lineage>
        <taxon>Eukaryota</taxon>
        <taxon>Haptista</taxon>
        <taxon>Haptophyta</taxon>
        <taxon>Prymnesiophyceae</taxon>
        <taxon>Isochrysidales</taxon>
        <taxon>Noelaerhabdaceae</taxon>
        <taxon>Emiliania</taxon>
    </lineage>
</organism>
<dbReference type="HOGENOM" id="CLU_640034_0_0_1"/>
<dbReference type="KEGG" id="ehx:EMIHUDRAFT_219605"/>
<protein>
    <recommendedName>
        <fullName evidence="5">Major facilitator superfamily associated domain-containing protein</fullName>
    </recommendedName>
</protein>
<feature type="transmembrane region" description="Helical" evidence="2">
    <location>
        <begin position="242"/>
        <end position="262"/>
    </location>
</feature>
<feature type="transmembrane region" description="Helical" evidence="2">
    <location>
        <begin position="21"/>
        <end position="40"/>
    </location>
</feature>
<feature type="transmembrane region" description="Helical" evidence="2">
    <location>
        <begin position="337"/>
        <end position="355"/>
    </location>
</feature>
<sequence length="429" mass="45355">MPQDGEQQPSASLGSPKRSSALPAWPVLALVCGFTALQTFKPSEPYLVPFMHCVRGVPRSTIVDSIFPFWTYAQLALLPLLSAGSELVGYRAVVLVGMLGRLATLLLLLYGGDSVFLLQLSQVAIAVGFAAHPSLVAILFRSLPSESYARAVGLVASAGVLSEVAASFVGQMLVNAGAHQPAATSPYPPSHRRPATAGRSLVASCSSGALKYYAWLAVATAVHHLVFTYWQAPLAPLPKPNGWVSVAASLLGGCAALLPLCCERWLDERRCARLRSALVLVAPLLLSALLYAMAVAGERHDERLAASYDAAFVAYHVLHELMRVVCDAEGARCAPRFALVGGIATTATLALQSLAQLLGSRPGLGLPLHTQFKLLAAMLLALFAVCLGAACVGAARTASGWRWCDHGRRSRSRRVASPTAADARETLLD</sequence>
<evidence type="ECO:0008006" key="5">
    <source>
        <dbReference type="Google" id="ProtNLM"/>
    </source>
</evidence>
<dbReference type="PaxDb" id="2903-EOD05914"/>
<evidence type="ECO:0000313" key="3">
    <source>
        <dbReference type="EnsemblProtists" id="EOD05914"/>
    </source>
</evidence>
<keyword evidence="4" id="KW-1185">Reference proteome</keyword>
<proteinExistence type="inferred from homology"/>
<feature type="transmembrane region" description="Helical" evidence="2">
    <location>
        <begin position="274"/>
        <end position="294"/>
    </location>
</feature>
<comment type="similarity">
    <text evidence="1">Belongs to the reduced folate carrier (RFC) transporter (TC 2.A.48) family.</text>
</comment>
<dbReference type="EnsemblProtists" id="EOD05914">
    <property type="protein sequence ID" value="EOD05914"/>
    <property type="gene ID" value="EMIHUDRAFT_219605"/>
</dbReference>
<dbReference type="SUPFAM" id="SSF103473">
    <property type="entry name" value="MFS general substrate transporter"/>
    <property type="match status" value="1"/>
</dbReference>
<dbReference type="RefSeq" id="XP_005758343.1">
    <property type="nucleotide sequence ID" value="XM_005758286.1"/>
</dbReference>
<reference evidence="3" key="2">
    <citation type="submission" date="2024-10" db="UniProtKB">
        <authorList>
            <consortium name="EnsemblProtists"/>
        </authorList>
    </citation>
    <scope>IDENTIFICATION</scope>
</reference>
<reference evidence="4" key="1">
    <citation type="journal article" date="2013" name="Nature">
        <title>Pan genome of the phytoplankton Emiliania underpins its global distribution.</title>
        <authorList>
            <person name="Read B.A."/>
            <person name="Kegel J."/>
            <person name="Klute M.J."/>
            <person name="Kuo A."/>
            <person name="Lefebvre S.C."/>
            <person name="Maumus F."/>
            <person name="Mayer C."/>
            <person name="Miller J."/>
            <person name="Monier A."/>
            <person name="Salamov A."/>
            <person name="Young J."/>
            <person name="Aguilar M."/>
            <person name="Claverie J.M."/>
            <person name="Frickenhaus S."/>
            <person name="Gonzalez K."/>
            <person name="Herman E.K."/>
            <person name="Lin Y.C."/>
            <person name="Napier J."/>
            <person name="Ogata H."/>
            <person name="Sarno A.F."/>
            <person name="Shmutz J."/>
            <person name="Schroeder D."/>
            <person name="de Vargas C."/>
            <person name="Verret F."/>
            <person name="von Dassow P."/>
            <person name="Valentin K."/>
            <person name="Van de Peer Y."/>
            <person name="Wheeler G."/>
            <person name="Dacks J.B."/>
            <person name="Delwiche C.F."/>
            <person name="Dyhrman S.T."/>
            <person name="Glockner G."/>
            <person name="John U."/>
            <person name="Richards T."/>
            <person name="Worden A.Z."/>
            <person name="Zhang X."/>
            <person name="Grigoriev I.V."/>
            <person name="Allen A.E."/>
            <person name="Bidle K."/>
            <person name="Borodovsky M."/>
            <person name="Bowler C."/>
            <person name="Brownlee C."/>
            <person name="Cock J.M."/>
            <person name="Elias M."/>
            <person name="Gladyshev V.N."/>
            <person name="Groth M."/>
            <person name="Guda C."/>
            <person name="Hadaegh A."/>
            <person name="Iglesias-Rodriguez M.D."/>
            <person name="Jenkins J."/>
            <person name="Jones B.M."/>
            <person name="Lawson T."/>
            <person name="Leese F."/>
            <person name="Lindquist E."/>
            <person name="Lobanov A."/>
            <person name="Lomsadze A."/>
            <person name="Malik S.B."/>
            <person name="Marsh M.E."/>
            <person name="Mackinder L."/>
            <person name="Mock T."/>
            <person name="Mueller-Roeber B."/>
            <person name="Pagarete A."/>
            <person name="Parker M."/>
            <person name="Probert I."/>
            <person name="Quesneville H."/>
            <person name="Raines C."/>
            <person name="Rensing S.A."/>
            <person name="Riano-Pachon D.M."/>
            <person name="Richier S."/>
            <person name="Rokitta S."/>
            <person name="Shiraiwa Y."/>
            <person name="Soanes D.M."/>
            <person name="van der Giezen M."/>
            <person name="Wahlund T.M."/>
            <person name="Williams B."/>
            <person name="Wilson W."/>
            <person name="Wolfe G."/>
            <person name="Wurch L.L."/>
        </authorList>
    </citation>
    <scope>NUCLEOTIDE SEQUENCE</scope>
</reference>
<dbReference type="GO" id="GO:0005886">
    <property type="term" value="C:plasma membrane"/>
    <property type="evidence" value="ECO:0007669"/>
    <property type="project" value="TreeGrafter"/>
</dbReference>
<accession>A0A0D3I3S9</accession>
<keyword evidence="2" id="KW-0472">Membrane</keyword>
<feature type="transmembrane region" description="Helical" evidence="2">
    <location>
        <begin position="88"/>
        <end position="110"/>
    </location>
</feature>
<dbReference type="AlphaFoldDB" id="A0A0D3I3S9"/>
<feature type="transmembrane region" description="Helical" evidence="2">
    <location>
        <begin position="375"/>
        <end position="395"/>
    </location>
</feature>
<feature type="transmembrane region" description="Helical" evidence="2">
    <location>
        <begin position="116"/>
        <end position="140"/>
    </location>
</feature>
<dbReference type="Pfam" id="PF01770">
    <property type="entry name" value="Folate_carrier"/>
    <property type="match status" value="1"/>
</dbReference>
<evidence type="ECO:0000256" key="2">
    <source>
        <dbReference type="SAM" id="Phobius"/>
    </source>
</evidence>
<evidence type="ECO:0000313" key="4">
    <source>
        <dbReference type="Proteomes" id="UP000013827"/>
    </source>
</evidence>
<feature type="transmembrane region" description="Helical" evidence="2">
    <location>
        <begin position="306"/>
        <end position="325"/>
    </location>
</feature>
<dbReference type="GeneID" id="17252127"/>
<evidence type="ECO:0000256" key="1">
    <source>
        <dbReference type="ARBA" id="ARBA00005773"/>
    </source>
</evidence>
<keyword evidence="2" id="KW-0812">Transmembrane</keyword>
<dbReference type="eggNOG" id="KOG3810">
    <property type="taxonomic scope" value="Eukaryota"/>
</dbReference>